<evidence type="ECO:0000256" key="4">
    <source>
        <dbReference type="ARBA" id="ARBA00023052"/>
    </source>
</evidence>
<evidence type="ECO:0000313" key="11">
    <source>
        <dbReference type="Proteomes" id="UP000253314"/>
    </source>
</evidence>
<comment type="pathway">
    <text evidence="6">Quinol/quinone metabolism; menaquinone biosynthesis.</text>
</comment>
<keyword evidence="5 6" id="KW-0464">Manganese</keyword>
<dbReference type="CDD" id="cd07037">
    <property type="entry name" value="TPP_PYR_MenD"/>
    <property type="match status" value="1"/>
</dbReference>
<dbReference type="UniPathway" id="UPA01057">
    <property type="reaction ID" value="UER00164"/>
</dbReference>
<dbReference type="GO" id="GO:0030145">
    <property type="term" value="F:manganese ion binding"/>
    <property type="evidence" value="ECO:0007669"/>
    <property type="project" value="UniProtKB-UniRule"/>
</dbReference>
<reference evidence="10 11" key="1">
    <citation type="submission" date="2018-07" db="EMBL/GenBank/DDBJ databases">
        <title>Lottiidibacillus patelloidae gen. nov., sp. nov., isolated from the intestinal tract of a marine limpet and the reclassification of B. taeanensis BH030017T, B. algicola KMM 3737T and B. hwajinpoensis SW-72T as genus Lottiidibacillus.</title>
        <authorList>
            <person name="Liu R."/>
            <person name="Huang Z."/>
        </authorList>
    </citation>
    <scope>NUCLEOTIDE SEQUENCE [LARGE SCALE GENOMIC DNA]</scope>
    <source>
        <strain evidence="10 11">BH030017</strain>
    </source>
</reference>
<dbReference type="InterPro" id="IPR029061">
    <property type="entry name" value="THDP-binding"/>
</dbReference>
<organism evidence="10 11">
    <name type="scientific">Bacillus taeanensis</name>
    <dbReference type="NCBI Taxonomy" id="273032"/>
    <lineage>
        <taxon>Bacteria</taxon>
        <taxon>Bacillati</taxon>
        <taxon>Bacillota</taxon>
        <taxon>Bacilli</taxon>
        <taxon>Bacillales</taxon>
        <taxon>Bacillaceae</taxon>
        <taxon>Bacillus</taxon>
    </lineage>
</organism>
<comment type="pathway">
    <text evidence="6">Quinol/quinone metabolism; 1,4-dihydroxy-2-naphthoate biosynthesis; 1,4-dihydroxy-2-naphthoate from chorismate: step 2/7.</text>
</comment>
<keyword evidence="1 6" id="KW-0808">Transferase</keyword>
<dbReference type="PANTHER" id="PTHR42916">
    <property type="entry name" value="2-SUCCINYL-5-ENOLPYRUVYL-6-HYDROXY-3-CYCLOHEXENE-1-CARBOXYLATE SYNTHASE"/>
    <property type="match status" value="1"/>
</dbReference>
<dbReference type="PANTHER" id="PTHR42916:SF1">
    <property type="entry name" value="PROTEIN PHYLLO, CHLOROPLASTIC"/>
    <property type="match status" value="1"/>
</dbReference>
<comment type="function">
    <text evidence="6">Catalyzes the thiamine diphosphate-dependent decarboxylation of 2-oxoglutarate and the subsequent addition of the resulting succinic semialdehyde-thiamine pyrophosphate anion to isochorismate to yield 2-succinyl-5-enolpyruvyl-6-hydroxy-3-cyclohexene-1-carboxylate (SEPHCHC).</text>
</comment>
<evidence type="ECO:0000256" key="1">
    <source>
        <dbReference type="ARBA" id="ARBA00022679"/>
    </source>
</evidence>
<dbReference type="SUPFAM" id="SSF52518">
    <property type="entry name" value="Thiamin diphosphate-binding fold (THDP-binding)"/>
    <property type="match status" value="2"/>
</dbReference>
<evidence type="ECO:0000256" key="5">
    <source>
        <dbReference type="ARBA" id="ARBA00023211"/>
    </source>
</evidence>
<dbReference type="CDD" id="cd02009">
    <property type="entry name" value="TPP_SHCHC_synthase"/>
    <property type="match status" value="1"/>
</dbReference>
<dbReference type="HAMAP" id="MF_01659">
    <property type="entry name" value="MenD"/>
    <property type="match status" value="1"/>
</dbReference>
<comment type="subunit">
    <text evidence="6">Homodimer.</text>
</comment>
<comment type="caution">
    <text evidence="10">The sequence shown here is derived from an EMBL/GenBank/DDBJ whole genome shotgun (WGS) entry which is preliminary data.</text>
</comment>
<dbReference type="Pfam" id="PF16582">
    <property type="entry name" value="TPP_enzyme_M_2"/>
    <property type="match status" value="1"/>
</dbReference>
<dbReference type="InterPro" id="IPR011766">
    <property type="entry name" value="TPP_enzyme_TPP-bd"/>
</dbReference>
<dbReference type="InterPro" id="IPR032264">
    <property type="entry name" value="MenD_middle"/>
</dbReference>
<dbReference type="NCBIfam" id="TIGR00173">
    <property type="entry name" value="menD"/>
    <property type="match status" value="1"/>
</dbReference>
<feature type="domain" description="Thiamine pyrophosphate enzyme TPP-binding" evidence="7">
    <location>
        <begin position="442"/>
        <end position="556"/>
    </location>
</feature>
<dbReference type="RefSeq" id="WP_113804326.1">
    <property type="nucleotide sequence ID" value="NZ_QOCW01000001.1"/>
</dbReference>
<dbReference type="InterPro" id="IPR012001">
    <property type="entry name" value="Thiamin_PyroP_enz_TPP-bd_dom"/>
</dbReference>
<keyword evidence="2 6" id="KW-0479">Metal-binding</keyword>
<comment type="catalytic activity">
    <reaction evidence="6">
        <text>isochorismate + 2-oxoglutarate + H(+) = 5-enolpyruvoyl-6-hydroxy-2-succinyl-cyclohex-3-ene-1-carboxylate + CO2</text>
        <dbReference type="Rhea" id="RHEA:25593"/>
        <dbReference type="ChEBI" id="CHEBI:15378"/>
        <dbReference type="ChEBI" id="CHEBI:16526"/>
        <dbReference type="ChEBI" id="CHEBI:16810"/>
        <dbReference type="ChEBI" id="CHEBI:29780"/>
        <dbReference type="ChEBI" id="CHEBI:58818"/>
        <dbReference type="EC" id="2.2.1.9"/>
    </reaction>
</comment>
<evidence type="ECO:0000313" key="10">
    <source>
        <dbReference type="EMBL" id="RBW71625.1"/>
    </source>
</evidence>
<keyword evidence="6" id="KW-0474">Menaquinone biosynthesis</keyword>
<dbReference type="PIRSF" id="PIRSF004983">
    <property type="entry name" value="MenD"/>
    <property type="match status" value="1"/>
</dbReference>
<dbReference type="Gene3D" id="3.40.50.970">
    <property type="match status" value="2"/>
</dbReference>
<dbReference type="Proteomes" id="UP000253314">
    <property type="component" value="Unassembled WGS sequence"/>
</dbReference>
<keyword evidence="11" id="KW-1185">Reference proteome</keyword>
<evidence type="ECO:0000256" key="6">
    <source>
        <dbReference type="HAMAP-Rule" id="MF_01659"/>
    </source>
</evidence>
<evidence type="ECO:0000259" key="9">
    <source>
        <dbReference type="Pfam" id="PF16582"/>
    </source>
</evidence>
<protein>
    <recommendedName>
        <fullName evidence="6">2-succinyl-5-enolpyruvyl-6-hydroxy-3-cyclohexene-1-carboxylate synthase</fullName>
        <shortName evidence="6">SEPHCHC synthase</shortName>
        <ecNumber evidence="6">2.2.1.9</ecNumber>
    </recommendedName>
    <alternativeName>
        <fullName evidence="6">Menaquinone biosynthesis protein MenD</fullName>
    </alternativeName>
</protein>
<dbReference type="EC" id="2.2.1.9" evidence="6"/>
<comment type="cofactor">
    <cofactor evidence="6">
        <name>thiamine diphosphate</name>
        <dbReference type="ChEBI" id="CHEBI:58937"/>
    </cofactor>
    <text evidence="6">Binds 1 thiamine pyrophosphate per subunit.</text>
</comment>
<dbReference type="GO" id="GO:0009234">
    <property type="term" value="P:menaquinone biosynthetic process"/>
    <property type="evidence" value="ECO:0007669"/>
    <property type="project" value="UniProtKB-UniRule"/>
</dbReference>
<evidence type="ECO:0000256" key="2">
    <source>
        <dbReference type="ARBA" id="ARBA00022723"/>
    </source>
</evidence>
<evidence type="ECO:0000259" key="8">
    <source>
        <dbReference type="Pfam" id="PF02776"/>
    </source>
</evidence>
<dbReference type="GO" id="GO:0000287">
    <property type="term" value="F:magnesium ion binding"/>
    <property type="evidence" value="ECO:0007669"/>
    <property type="project" value="UniProtKB-UniRule"/>
</dbReference>
<dbReference type="UniPathway" id="UPA00079"/>
<feature type="domain" description="Thiamine pyrophosphate enzyme N-terminal TPP-binding" evidence="8">
    <location>
        <begin position="11"/>
        <end position="122"/>
    </location>
</feature>
<keyword evidence="3 6" id="KW-0460">Magnesium</keyword>
<evidence type="ECO:0000259" key="7">
    <source>
        <dbReference type="Pfam" id="PF02775"/>
    </source>
</evidence>
<dbReference type="Pfam" id="PF02776">
    <property type="entry name" value="TPP_enzyme_N"/>
    <property type="match status" value="1"/>
</dbReference>
<feature type="domain" description="Menaquinone biosynthesis protein MenD middle" evidence="9">
    <location>
        <begin position="194"/>
        <end position="407"/>
    </location>
</feature>
<dbReference type="GO" id="GO:0030976">
    <property type="term" value="F:thiamine pyrophosphate binding"/>
    <property type="evidence" value="ECO:0007669"/>
    <property type="project" value="UniProtKB-UniRule"/>
</dbReference>
<accession>A0A366Y2L9</accession>
<proteinExistence type="inferred from homology"/>
<evidence type="ECO:0000256" key="3">
    <source>
        <dbReference type="ARBA" id="ARBA00022842"/>
    </source>
</evidence>
<name>A0A366Y2L9_9BACI</name>
<comment type="cofactor">
    <cofactor evidence="6">
        <name>Mg(2+)</name>
        <dbReference type="ChEBI" id="CHEBI:18420"/>
    </cofactor>
    <cofactor evidence="6">
        <name>Mn(2+)</name>
        <dbReference type="ChEBI" id="CHEBI:29035"/>
    </cofactor>
</comment>
<keyword evidence="4 6" id="KW-0786">Thiamine pyrophosphate</keyword>
<dbReference type="OrthoDB" id="9791859at2"/>
<comment type="similarity">
    <text evidence="6">Belongs to the TPP enzyme family. MenD subfamily.</text>
</comment>
<dbReference type="Gene3D" id="3.40.50.1220">
    <property type="entry name" value="TPP-binding domain"/>
    <property type="match status" value="1"/>
</dbReference>
<gene>
    <name evidence="6" type="primary">menD</name>
    <name evidence="10" type="ORF">DS031_00850</name>
</gene>
<sequence length="588" mass="64968">MQDTLAAYGGAFVDELVHSGITHVVISPGSRSTPLALLMSAHPSLNVWMHIDERSAGFFALGIAKAKNEAVALLCTSGTAAANYYPAVIEAHYDRVPLLVITADRPHELRDVGAPQAIHQVDLFGKYPKWFADMSLPEESSHMIIYARKMAARAAAATLTAPAGPVHLNFPFREPLIPNLALPSLWENGRQKRQQYTTVLEGKNSLSNYQFDQLMKEINGKCGLIVCGPDYNNQYIQAVTALSETLKFPILADPLSQLRSGSHDKRWVIESYDAFLKEETVSTTLKPEVIIRFGAMPVSKAFLLYIKKHPACRQIIVDEGKGWREPTLLASEMIYTNPETFCEGLIESIHKNENGQAQSTNWGQQWLSINEKAKEVLELKSETNLFFEGQVFPELTKLLPPNSTLFVGNSMPVRDLDTFFLTNELNVRTMANRGANGIDGIISSALGASTNGEPLVLVIGDLSFYHDLNGLLAAKLHELTITIIVLNNDGGGIFSFLPQSKESEHFEKLFGTPIGLDFEHTVTMYNGNFTRVSSWEDFRSVVKESLSGKGLNVIEVPTDRNDNAVKHHEIWEAVKKAAKSTLLGAENS</sequence>
<dbReference type="AlphaFoldDB" id="A0A366Y2L9"/>
<dbReference type="InterPro" id="IPR004433">
    <property type="entry name" value="MenaQ_synth_MenD"/>
</dbReference>
<dbReference type="GO" id="GO:0070204">
    <property type="term" value="F:2-succinyl-5-enolpyruvyl-6-hydroxy-3-cyclohexene-1-carboxylic-acid synthase activity"/>
    <property type="evidence" value="ECO:0007669"/>
    <property type="project" value="UniProtKB-UniRule"/>
</dbReference>
<dbReference type="EMBL" id="QOCW01000001">
    <property type="protein sequence ID" value="RBW71625.1"/>
    <property type="molecule type" value="Genomic_DNA"/>
</dbReference>
<dbReference type="Pfam" id="PF02775">
    <property type="entry name" value="TPP_enzyme_C"/>
    <property type="match status" value="1"/>
</dbReference>